<evidence type="ECO:0000256" key="3">
    <source>
        <dbReference type="ARBA" id="ARBA00022692"/>
    </source>
</evidence>
<evidence type="ECO:0000256" key="2">
    <source>
        <dbReference type="ARBA" id="ARBA00022475"/>
    </source>
</evidence>
<evidence type="ECO:0000313" key="10">
    <source>
        <dbReference type="Proteomes" id="UP001596312"/>
    </source>
</evidence>
<dbReference type="AlphaFoldDB" id="A0ABD5V702"/>
<dbReference type="Pfam" id="PF04039">
    <property type="entry name" value="MnhB"/>
    <property type="match status" value="1"/>
</dbReference>
<keyword evidence="4 7" id="KW-1133">Transmembrane helix</keyword>
<dbReference type="RefSeq" id="WP_340604644.1">
    <property type="nucleotide sequence ID" value="NZ_JBBMXV010000004.1"/>
</dbReference>
<name>A0ABD5V702_9EURY</name>
<feature type="transmembrane region" description="Helical" evidence="7">
    <location>
        <begin position="124"/>
        <end position="148"/>
    </location>
</feature>
<dbReference type="Proteomes" id="UP001596312">
    <property type="component" value="Unassembled WGS sequence"/>
</dbReference>
<sequence length="179" mass="18508">MSAPDTGGDSYTESQVIMSTVKIVTPFVLTYGLFVTFHGADTPGGGFQGGAIIGVVILMLAFAFGIEPTRDWLANSTVIGLIAGGVVAFAGIGVATMLLGGAFLEYRLLPIPDPVRYGMEGIEILGVAAIVSGTVIGLFFVTAAGFTAETTARPERSRVGTSEGDQPRIRGDTDTEGDD</sequence>
<evidence type="ECO:0000256" key="7">
    <source>
        <dbReference type="SAM" id="Phobius"/>
    </source>
</evidence>
<protein>
    <submittedName>
        <fullName evidence="9">MnhB domain-containing protein</fullName>
    </submittedName>
</protein>
<reference evidence="9 10" key="1">
    <citation type="journal article" date="2019" name="Int. J. Syst. Evol. Microbiol.">
        <title>The Global Catalogue of Microorganisms (GCM) 10K type strain sequencing project: providing services to taxonomists for standard genome sequencing and annotation.</title>
        <authorList>
            <consortium name="The Broad Institute Genomics Platform"/>
            <consortium name="The Broad Institute Genome Sequencing Center for Infectious Disease"/>
            <person name="Wu L."/>
            <person name="Ma J."/>
        </authorList>
    </citation>
    <scope>NUCLEOTIDE SEQUENCE [LARGE SCALE GENOMIC DNA]</scope>
    <source>
        <strain evidence="9 10">CGMCC 1.3240</strain>
    </source>
</reference>
<proteinExistence type="predicted"/>
<organism evidence="9 10">
    <name type="scientific">Halalkalicoccus tibetensis</name>
    <dbReference type="NCBI Taxonomy" id="175632"/>
    <lineage>
        <taxon>Archaea</taxon>
        <taxon>Methanobacteriati</taxon>
        <taxon>Methanobacteriota</taxon>
        <taxon>Stenosarchaea group</taxon>
        <taxon>Halobacteria</taxon>
        <taxon>Halobacteriales</taxon>
        <taxon>Halococcaceae</taxon>
        <taxon>Halalkalicoccus</taxon>
    </lineage>
</organism>
<feature type="transmembrane region" description="Helical" evidence="7">
    <location>
        <begin position="78"/>
        <end position="104"/>
    </location>
</feature>
<feature type="domain" description="Na+/H+ antiporter MnhB subunit-related protein" evidence="8">
    <location>
        <begin position="17"/>
        <end position="136"/>
    </location>
</feature>
<accession>A0ABD5V702</accession>
<dbReference type="InterPro" id="IPR007182">
    <property type="entry name" value="MnhB"/>
</dbReference>
<dbReference type="InterPro" id="IPR050622">
    <property type="entry name" value="CPA3_antiporter_subunitB"/>
</dbReference>
<comment type="caution">
    <text evidence="9">The sequence shown here is derived from an EMBL/GenBank/DDBJ whole genome shotgun (WGS) entry which is preliminary data.</text>
</comment>
<dbReference type="EMBL" id="JBHSXQ010000004">
    <property type="protein sequence ID" value="MFC6906093.1"/>
    <property type="molecule type" value="Genomic_DNA"/>
</dbReference>
<evidence type="ECO:0000259" key="8">
    <source>
        <dbReference type="Pfam" id="PF04039"/>
    </source>
</evidence>
<evidence type="ECO:0000256" key="4">
    <source>
        <dbReference type="ARBA" id="ARBA00022989"/>
    </source>
</evidence>
<dbReference type="NCBIfam" id="NF009160">
    <property type="entry name" value="PRK12505.1"/>
    <property type="match status" value="1"/>
</dbReference>
<keyword evidence="3 7" id="KW-0812">Transmembrane</keyword>
<dbReference type="GO" id="GO:0005886">
    <property type="term" value="C:plasma membrane"/>
    <property type="evidence" value="ECO:0007669"/>
    <property type="project" value="UniProtKB-SubCell"/>
</dbReference>
<evidence type="ECO:0000256" key="6">
    <source>
        <dbReference type="SAM" id="MobiDB-lite"/>
    </source>
</evidence>
<feature type="transmembrane region" description="Helical" evidence="7">
    <location>
        <begin position="46"/>
        <end position="66"/>
    </location>
</feature>
<keyword evidence="10" id="KW-1185">Reference proteome</keyword>
<gene>
    <name evidence="9" type="ORF">ACFQGH_12920</name>
</gene>
<dbReference type="PANTHER" id="PTHR33932:SF4">
    <property type="entry name" value="NA(+)_H(+) ANTIPORTER SUBUNIT B"/>
    <property type="match status" value="1"/>
</dbReference>
<keyword evidence="2" id="KW-1003">Cell membrane</keyword>
<feature type="transmembrane region" description="Helical" evidence="7">
    <location>
        <begin position="21"/>
        <end position="40"/>
    </location>
</feature>
<dbReference type="PANTHER" id="PTHR33932">
    <property type="entry name" value="NA(+)/H(+) ANTIPORTER SUBUNIT B"/>
    <property type="match status" value="1"/>
</dbReference>
<comment type="subcellular location">
    <subcellularLocation>
        <location evidence="1">Cell membrane</location>
        <topology evidence="1">Multi-pass membrane protein</topology>
    </subcellularLocation>
</comment>
<keyword evidence="5 7" id="KW-0472">Membrane</keyword>
<evidence type="ECO:0000313" key="9">
    <source>
        <dbReference type="EMBL" id="MFC6906093.1"/>
    </source>
</evidence>
<evidence type="ECO:0000256" key="5">
    <source>
        <dbReference type="ARBA" id="ARBA00023136"/>
    </source>
</evidence>
<feature type="region of interest" description="Disordered" evidence="6">
    <location>
        <begin position="152"/>
        <end position="179"/>
    </location>
</feature>
<evidence type="ECO:0000256" key="1">
    <source>
        <dbReference type="ARBA" id="ARBA00004651"/>
    </source>
</evidence>